<keyword evidence="4" id="KW-1185">Reference proteome</keyword>
<gene>
    <name evidence="3" type="ORF">LOD99_2760</name>
</gene>
<feature type="domain" description="BCNT-C" evidence="2">
    <location>
        <begin position="91"/>
        <end position="171"/>
    </location>
</feature>
<dbReference type="PROSITE" id="PS51279">
    <property type="entry name" value="BCNT_C"/>
    <property type="match status" value="1"/>
</dbReference>
<dbReference type="Proteomes" id="UP001165289">
    <property type="component" value="Unassembled WGS sequence"/>
</dbReference>
<comment type="caution">
    <text evidence="3">The sequence shown here is derived from an EMBL/GenBank/DDBJ whole genome shotgun (WGS) entry which is preliminary data.</text>
</comment>
<reference evidence="3 4" key="1">
    <citation type="journal article" date="2023" name="BMC Biol.">
        <title>The compact genome of the sponge Oopsacas minuta (Hexactinellida) is lacking key metazoan core genes.</title>
        <authorList>
            <person name="Santini S."/>
            <person name="Schenkelaars Q."/>
            <person name="Jourda C."/>
            <person name="Duchesne M."/>
            <person name="Belahbib H."/>
            <person name="Rocher C."/>
            <person name="Selva M."/>
            <person name="Riesgo A."/>
            <person name="Vervoort M."/>
            <person name="Leys S.P."/>
            <person name="Kodjabachian L."/>
            <person name="Le Bivic A."/>
            <person name="Borchiellini C."/>
            <person name="Claverie J.M."/>
            <person name="Renard E."/>
        </authorList>
    </citation>
    <scope>NUCLEOTIDE SEQUENCE [LARGE SCALE GENOMIC DNA]</scope>
    <source>
        <strain evidence="3">SPO-2</strain>
    </source>
</reference>
<dbReference type="Pfam" id="PF07572">
    <property type="entry name" value="BCNT"/>
    <property type="match status" value="1"/>
</dbReference>
<dbReference type="AlphaFoldDB" id="A0AAV7K3N4"/>
<dbReference type="EMBL" id="JAKMXF010000221">
    <property type="protein sequence ID" value="KAI6654881.1"/>
    <property type="molecule type" value="Genomic_DNA"/>
</dbReference>
<accession>A0AAV7K3N4</accession>
<evidence type="ECO:0000256" key="1">
    <source>
        <dbReference type="SAM" id="MobiDB-lite"/>
    </source>
</evidence>
<dbReference type="InterPro" id="IPR011421">
    <property type="entry name" value="BCNT-C"/>
</dbReference>
<feature type="compositionally biased region" description="Basic and acidic residues" evidence="1">
    <location>
        <begin position="34"/>
        <end position="78"/>
    </location>
</feature>
<sequence>MNKLQSADSSEESDQDYIPPTKRSKSNNSNSDEDVTKGHEFRVDPLWEEFKNNSSTSKDKIKDSKLECEDRAVDDIQPIKHRVVSKKASSAPAKSRLDQLLRGKAQKKRERPENILNSSKRDWDILKTREQLSDELTHHNKDGFLERQDFLKRCEEREYDNLLESRSRKKK</sequence>
<protein>
    <recommendedName>
        <fullName evidence="2">BCNT-C domain-containing protein</fullName>
    </recommendedName>
</protein>
<name>A0AAV7K3N4_9METZ</name>
<feature type="region of interest" description="Disordered" evidence="1">
    <location>
        <begin position="1"/>
        <end position="116"/>
    </location>
</feature>
<evidence type="ECO:0000313" key="3">
    <source>
        <dbReference type="EMBL" id="KAI6654881.1"/>
    </source>
</evidence>
<proteinExistence type="predicted"/>
<evidence type="ECO:0000259" key="2">
    <source>
        <dbReference type="PROSITE" id="PS51279"/>
    </source>
</evidence>
<organism evidence="3 4">
    <name type="scientific">Oopsacas minuta</name>
    <dbReference type="NCBI Taxonomy" id="111878"/>
    <lineage>
        <taxon>Eukaryota</taxon>
        <taxon>Metazoa</taxon>
        <taxon>Porifera</taxon>
        <taxon>Hexactinellida</taxon>
        <taxon>Hexasterophora</taxon>
        <taxon>Lyssacinosida</taxon>
        <taxon>Leucopsacidae</taxon>
        <taxon>Oopsacas</taxon>
    </lineage>
</organism>
<evidence type="ECO:0000313" key="4">
    <source>
        <dbReference type="Proteomes" id="UP001165289"/>
    </source>
</evidence>